<dbReference type="CDD" id="cd16434">
    <property type="entry name" value="CheB-CheR_fusion"/>
    <property type="match status" value="1"/>
</dbReference>
<comment type="catalytic activity">
    <reaction evidence="2">
        <text>L-glutamyl-[protein] + S-adenosyl-L-methionine = [protein]-L-glutamate 5-O-methyl ester + S-adenosyl-L-homocysteine</text>
        <dbReference type="Rhea" id="RHEA:24452"/>
        <dbReference type="Rhea" id="RHEA-COMP:10208"/>
        <dbReference type="Rhea" id="RHEA-COMP:10311"/>
        <dbReference type="ChEBI" id="CHEBI:29973"/>
        <dbReference type="ChEBI" id="CHEBI:57856"/>
        <dbReference type="ChEBI" id="CHEBI:59789"/>
        <dbReference type="ChEBI" id="CHEBI:82795"/>
        <dbReference type="EC" id="2.1.1.80"/>
    </reaction>
</comment>
<feature type="domain" description="PAS" evidence="15">
    <location>
        <begin position="871"/>
        <end position="944"/>
    </location>
</feature>
<dbReference type="InterPro" id="IPR022641">
    <property type="entry name" value="CheR_N"/>
</dbReference>
<dbReference type="InterPro" id="IPR035965">
    <property type="entry name" value="PAS-like_dom_sf"/>
</dbReference>
<dbReference type="SUPFAM" id="SSF47757">
    <property type="entry name" value="Chemotaxis receptor methyltransferase CheR, N-terminal domain"/>
    <property type="match status" value="1"/>
</dbReference>
<evidence type="ECO:0000259" key="17">
    <source>
        <dbReference type="PROSITE" id="PS50122"/>
    </source>
</evidence>
<dbReference type="Gene3D" id="3.30.565.10">
    <property type="entry name" value="Histidine kinase-like ATPase, C-terminal domain"/>
    <property type="match status" value="1"/>
</dbReference>
<dbReference type="SUPFAM" id="SSF52738">
    <property type="entry name" value="Methylesterase CheB, C-terminal domain"/>
    <property type="match status" value="1"/>
</dbReference>
<proteinExistence type="predicted"/>
<dbReference type="EMBL" id="FQXE01000003">
    <property type="protein sequence ID" value="SHH39391.1"/>
    <property type="molecule type" value="Genomic_DNA"/>
</dbReference>
<dbReference type="Pfam" id="PF00072">
    <property type="entry name" value="Response_reg"/>
    <property type="match status" value="1"/>
</dbReference>
<evidence type="ECO:0000256" key="12">
    <source>
        <dbReference type="SAM" id="Coils"/>
    </source>
</evidence>
<dbReference type="InterPro" id="IPR050903">
    <property type="entry name" value="Bact_Chemotaxis_MeTrfase"/>
</dbReference>
<organism evidence="19 20">
    <name type="scientific">Pollutimonas bauzanensis</name>
    <dbReference type="NCBI Taxonomy" id="658167"/>
    <lineage>
        <taxon>Bacteria</taxon>
        <taxon>Pseudomonadati</taxon>
        <taxon>Pseudomonadota</taxon>
        <taxon>Betaproteobacteria</taxon>
        <taxon>Burkholderiales</taxon>
        <taxon>Alcaligenaceae</taxon>
        <taxon>Pollutimonas</taxon>
    </lineage>
</organism>
<dbReference type="Gene3D" id="3.30.450.20">
    <property type="entry name" value="PAS domain"/>
    <property type="match status" value="2"/>
</dbReference>
<evidence type="ECO:0000256" key="4">
    <source>
        <dbReference type="ARBA" id="ARBA00022500"/>
    </source>
</evidence>
<dbReference type="InterPro" id="IPR036097">
    <property type="entry name" value="HisK_dim/P_sf"/>
</dbReference>
<keyword evidence="8" id="KW-0949">S-adenosyl-L-methionine</keyword>
<dbReference type="PROSITE" id="PS50113">
    <property type="entry name" value="PAC"/>
    <property type="match status" value="1"/>
</dbReference>
<dbReference type="NCBIfam" id="TIGR00229">
    <property type="entry name" value="sensory_box"/>
    <property type="match status" value="1"/>
</dbReference>
<feature type="modified residue" description="4-aspartylphosphate" evidence="11">
    <location>
        <position position="1309"/>
    </location>
</feature>
<dbReference type="SMART" id="SM00138">
    <property type="entry name" value="MeTrc"/>
    <property type="match status" value="1"/>
</dbReference>
<evidence type="ECO:0000259" key="14">
    <source>
        <dbReference type="PROSITE" id="PS50110"/>
    </source>
</evidence>
<dbReference type="InterPro" id="IPR029063">
    <property type="entry name" value="SAM-dependent_MTases_sf"/>
</dbReference>
<dbReference type="GO" id="GO:0005737">
    <property type="term" value="C:cytoplasm"/>
    <property type="evidence" value="ECO:0007669"/>
    <property type="project" value="InterPro"/>
</dbReference>
<feature type="domain" description="Response regulatory" evidence="14">
    <location>
        <begin position="1260"/>
        <end position="1373"/>
    </location>
</feature>
<feature type="domain" description="CheB-type methylesterase" evidence="17">
    <location>
        <begin position="22"/>
        <end position="203"/>
    </location>
</feature>
<sequence length="1382" mass="152654">MKHPEKEAAPADTEQLISNELTFPVVGLGASAGGIEALLQFFEHMPRDFGMAFVVILHLSPEHESNVDQIIQRVTRMPVLQVEAKVAIQKDHVYVISPAMNLEMRDGHLQVSAAQRPRERQVAIDLFFRTLADAHKARAFAIVLSGSGTDGSAGMARIKEQGGLTLAQLPEDAEFDGMPGSAIERNVVDIILPAADMPQKLLELWGNARRIELPCSDDADGAPHSRSVPDRAQAAEAALVGALRLLSCRTGHDFKHYKRPTVLRRIERRMQVTGASDMPQYLAYLEQHHEETGALLGDMLIGVTNFFRDREAFETLEREVIPHIIEQARDGEQDGIRVWAPACSTGEEAYSLAIVLSAEAAVQDTTPNIQVFATDVDERAIAIARRALYPESIVTDVPPMYLRQFFSKEGARYAIAKKIRDTVLFAQHNVLRDPPFSRLHLISCRNLLIYLDRRAQREALKIFHAALRPGGYLFLGTSETADAADELFTAIDKKNRIFRASTVAGTMRPSAFSKEGPIASAVRPPIQVERPRDKRLSYSGAHQRALEQHGPPTILIDQAFRILHMSHGAGRYLRHVGGEPSHNLLALVHPSLRVELRAAVLQAIKTDGAIDSRLAPLRHEGREAHVRIAARPFKDQEWDKKLVLLIFEEAERPVVSVESGPLDESQDRTLETLENEVQSLTDQLQQTIEHSDTSTEELKASNEELQAINEELRSATEELETSKEELQSMNEELITVNCELKTKVDETVKINDDLQNLISSSDIATIFVDRCMRVKWYTPKAATLFNLIAADNGRSLMDITHRLEYAGMMADTAEAFESLRLVEREVRSTDNRCYLARILPYRSAEDRIDGAVLNFVDITGRRLAEERLREGLERLRLVAESTTDFAIITMDKSGRITGWNRAAEFMFGYEASQVEGQLADIIFTPEDRAAGVPAQELRKALEEGHADDDRWHVRKDGSRFFCSGVVHPMVDGDLLGYAKIARDLTDKRMQEDEQQSHLQRTQASNVLKDEFNAIMSHELRHPLNLIQLNADLLARMPGVAASPRAAKAVQAIRRSVRSQAQIIADLLDLSRVRTGKLRLNRAPLKLHEVAAAIVEAVGPQARAGQIALRAQGLEHSDQDALVLYGDVTRIEQIIWNLLNNAIKFTPPGGAVTVTLVRENDQARLDVRDTGIGIAAESLDKVFDMFGQVDRQHNERNRTGLGIGLALVAQLAQAHGGRVAVSSPGEGLGSTFSLWLPLVTGAVAPLEGPMEVEEGQLEGVRILLVDDSEDVLDVLSALCEMKGAIVTTASDGAIALGHLGRDDFDVLVSDLGMPNMDGYTLLAALRKSSRNAGVPAIALTGYGYSDKARAVGFTDQLCKPVPMDELLAKLRAIAASRRGVSRP</sequence>
<dbReference type="PRINTS" id="PR00996">
    <property type="entry name" value="CHERMTFRASE"/>
</dbReference>
<dbReference type="OrthoDB" id="9816309at2"/>
<evidence type="ECO:0000313" key="20">
    <source>
        <dbReference type="Proteomes" id="UP000184226"/>
    </source>
</evidence>
<comment type="subcellular location">
    <subcellularLocation>
        <location evidence="3">Cell inner membrane</location>
        <topology evidence="3">Multi-pass membrane protein</topology>
    </subcellularLocation>
</comment>
<dbReference type="Pfam" id="PF02518">
    <property type="entry name" value="HATPase_c"/>
    <property type="match status" value="1"/>
</dbReference>
<evidence type="ECO:0000256" key="6">
    <source>
        <dbReference type="ARBA" id="ARBA00022603"/>
    </source>
</evidence>
<dbReference type="SUPFAM" id="SSF55785">
    <property type="entry name" value="PYP-like sensor domain (PAS domain)"/>
    <property type="match status" value="2"/>
</dbReference>
<dbReference type="PROSITE" id="PS50110">
    <property type="entry name" value="RESPONSE_REGULATORY"/>
    <property type="match status" value="1"/>
</dbReference>
<dbReference type="InterPro" id="IPR003661">
    <property type="entry name" value="HisK_dim/P_dom"/>
</dbReference>
<evidence type="ECO:0000256" key="11">
    <source>
        <dbReference type="PROSITE-ProRule" id="PRU00169"/>
    </source>
</evidence>
<dbReference type="GO" id="GO:0032259">
    <property type="term" value="P:methylation"/>
    <property type="evidence" value="ECO:0007669"/>
    <property type="project" value="UniProtKB-KW"/>
</dbReference>
<dbReference type="InterPro" id="IPR036890">
    <property type="entry name" value="HATPase_C_sf"/>
</dbReference>
<dbReference type="InterPro" id="IPR000700">
    <property type="entry name" value="PAS-assoc_C"/>
</dbReference>
<dbReference type="Gene3D" id="1.10.287.130">
    <property type="match status" value="1"/>
</dbReference>
<evidence type="ECO:0000256" key="10">
    <source>
        <dbReference type="PROSITE-ProRule" id="PRU00050"/>
    </source>
</evidence>
<dbReference type="Gene3D" id="3.40.50.150">
    <property type="entry name" value="Vaccinia Virus protein VP39"/>
    <property type="match status" value="1"/>
</dbReference>
<dbReference type="GO" id="GO:0000156">
    <property type="term" value="F:phosphorelay response regulator activity"/>
    <property type="evidence" value="ECO:0007669"/>
    <property type="project" value="InterPro"/>
</dbReference>
<reference evidence="19 20" key="1">
    <citation type="submission" date="2016-11" db="EMBL/GenBank/DDBJ databases">
        <authorList>
            <person name="Jaros S."/>
            <person name="Januszkiewicz K."/>
            <person name="Wedrychowicz H."/>
        </authorList>
    </citation>
    <scope>NUCLEOTIDE SEQUENCE [LARGE SCALE GENOMIC DNA]</scope>
    <source>
        <strain evidence="19 20">CGMCC 1.10190</strain>
    </source>
</reference>
<dbReference type="InterPro" id="IPR000780">
    <property type="entry name" value="CheR_MeTrfase"/>
</dbReference>
<dbReference type="RefSeq" id="WP_073102307.1">
    <property type="nucleotide sequence ID" value="NZ_FQXE01000003.1"/>
</dbReference>
<dbReference type="GO" id="GO:0008983">
    <property type="term" value="F:protein-glutamate O-methyltransferase activity"/>
    <property type="evidence" value="ECO:0007669"/>
    <property type="project" value="UniProtKB-EC"/>
</dbReference>
<dbReference type="Pfam" id="PF01739">
    <property type="entry name" value="CheR"/>
    <property type="match status" value="1"/>
</dbReference>
<evidence type="ECO:0000259" key="16">
    <source>
        <dbReference type="PROSITE" id="PS50113"/>
    </source>
</evidence>
<dbReference type="CDD" id="cd00082">
    <property type="entry name" value="HisKA"/>
    <property type="match status" value="1"/>
</dbReference>
<dbReference type="PROSITE" id="PS50112">
    <property type="entry name" value="PAS"/>
    <property type="match status" value="1"/>
</dbReference>
<dbReference type="Proteomes" id="UP000184226">
    <property type="component" value="Unassembled WGS sequence"/>
</dbReference>
<dbReference type="InterPro" id="IPR011006">
    <property type="entry name" value="CheY-like_superfamily"/>
</dbReference>
<dbReference type="InterPro" id="IPR000014">
    <property type="entry name" value="PAS"/>
</dbReference>
<dbReference type="STRING" id="658167.SAMN04488135_103112"/>
<dbReference type="InterPro" id="IPR036804">
    <property type="entry name" value="CheR_N_sf"/>
</dbReference>
<dbReference type="GO" id="GO:0000155">
    <property type="term" value="F:phosphorelay sensor kinase activity"/>
    <property type="evidence" value="ECO:0007669"/>
    <property type="project" value="InterPro"/>
</dbReference>
<dbReference type="Gene3D" id="3.40.50.180">
    <property type="entry name" value="Methylesterase CheB, C-terminal domain"/>
    <property type="match status" value="1"/>
</dbReference>
<keyword evidence="12" id="KW-0175">Coiled coil</keyword>
<evidence type="ECO:0000256" key="1">
    <source>
        <dbReference type="ARBA" id="ARBA00000085"/>
    </source>
</evidence>
<dbReference type="PROSITE" id="PS50109">
    <property type="entry name" value="HIS_KIN"/>
    <property type="match status" value="1"/>
</dbReference>
<dbReference type="PANTHER" id="PTHR24422">
    <property type="entry name" value="CHEMOTAXIS PROTEIN METHYLTRANSFERASE"/>
    <property type="match status" value="1"/>
</dbReference>
<dbReference type="SMART" id="SM00387">
    <property type="entry name" value="HATPase_c"/>
    <property type="match status" value="1"/>
</dbReference>
<feature type="active site" evidence="10">
    <location>
        <position position="58"/>
    </location>
</feature>
<dbReference type="InterPro" id="IPR022642">
    <property type="entry name" value="CheR_C"/>
</dbReference>
<evidence type="ECO:0000256" key="5">
    <source>
        <dbReference type="ARBA" id="ARBA00022553"/>
    </source>
</evidence>
<dbReference type="Pfam" id="PF01339">
    <property type="entry name" value="CheB_methylest"/>
    <property type="match status" value="1"/>
</dbReference>
<feature type="domain" description="PAC" evidence="16">
    <location>
        <begin position="820"/>
        <end position="870"/>
    </location>
</feature>
<evidence type="ECO:0000256" key="7">
    <source>
        <dbReference type="ARBA" id="ARBA00022679"/>
    </source>
</evidence>
<dbReference type="Gene3D" id="1.10.155.10">
    <property type="entry name" value="Chemotaxis receptor methyltransferase CheR, N-terminal domain"/>
    <property type="match status" value="1"/>
</dbReference>
<feature type="active site" evidence="10">
    <location>
        <position position="150"/>
    </location>
</feature>
<name>A0A1M5SLH6_9BURK</name>
<dbReference type="Gene3D" id="3.40.50.2300">
    <property type="match status" value="1"/>
</dbReference>
<gene>
    <name evidence="19" type="ORF">SAMN04488135_103112</name>
</gene>
<dbReference type="InterPro" id="IPR005467">
    <property type="entry name" value="His_kinase_dom"/>
</dbReference>
<dbReference type="SUPFAM" id="SSF47384">
    <property type="entry name" value="Homodimeric domain of signal transducing histidine kinase"/>
    <property type="match status" value="1"/>
</dbReference>
<keyword evidence="4 10" id="KW-0145">Chemotaxis</keyword>
<dbReference type="PROSITE" id="PS50122">
    <property type="entry name" value="CHEB"/>
    <property type="match status" value="1"/>
</dbReference>
<feature type="domain" description="Histidine kinase" evidence="13">
    <location>
        <begin position="1014"/>
        <end position="1239"/>
    </location>
</feature>
<dbReference type="Pfam" id="PF13596">
    <property type="entry name" value="PAS_10"/>
    <property type="match status" value="1"/>
</dbReference>
<dbReference type="SUPFAM" id="SSF52172">
    <property type="entry name" value="CheY-like"/>
    <property type="match status" value="1"/>
</dbReference>
<comment type="catalytic activity">
    <reaction evidence="1">
        <text>ATP + protein L-histidine = ADP + protein N-phospho-L-histidine.</text>
        <dbReference type="EC" id="2.7.13.3"/>
    </reaction>
</comment>
<dbReference type="SUPFAM" id="SSF55874">
    <property type="entry name" value="ATPase domain of HSP90 chaperone/DNA topoisomerase II/histidine kinase"/>
    <property type="match status" value="1"/>
</dbReference>
<evidence type="ECO:0000259" key="13">
    <source>
        <dbReference type="PROSITE" id="PS50109"/>
    </source>
</evidence>
<dbReference type="SUPFAM" id="SSF53335">
    <property type="entry name" value="S-adenosyl-L-methionine-dependent methyltransferases"/>
    <property type="match status" value="1"/>
</dbReference>
<dbReference type="Pfam" id="PF13426">
    <property type="entry name" value="PAS_9"/>
    <property type="match status" value="1"/>
</dbReference>
<evidence type="ECO:0000256" key="2">
    <source>
        <dbReference type="ARBA" id="ARBA00001541"/>
    </source>
</evidence>
<keyword evidence="5 11" id="KW-0597">Phosphoprotein</keyword>
<dbReference type="SMART" id="SM00388">
    <property type="entry name" value="HisKA"/>
    <property type="match status" value="1"/>
</dbReference>
<keyword evidence="6" id="KW-0489">Methyltransferase</keyword>
<dbReference type="Pfam" id="PF00512">
    <property type="entry name" value="HisKA"/>
    <property type="match status" value="1"/>
</dbReference>
<protein>
    <submittedName>
        <fullName evidence="19">Two-component system, chemotaxis family, CheB/CheR fusion protein</fullName>
    </submittedName>
</protein>
<dbReference type="GO" id="GO:0008984">
    <property type="term" value="F:protein-glutamate methylesterase activity"/>
    <property type="evidence" value="ECO:0007669"/>
    <property type="project" value="InterPro"/>
</dbReference>
<dbReference type="GO" id="GO:0005886">
    <property type="term" value="C:plasma membrane"/>
    <property type="evidence" value="ECO:0007669"/>
    <property type="project" value="UniProtKB-SubCell"/>
</dbReference>
<feature type="domain" description="CheR-type methyltransferase" evidence="18">
    <location>
        <begin position="244"/>
        <end position="480"/>
    </location>
</feature>
<feature type="coiled-coil region" evidence="12">
    <location>
        <begin position="663"/>
        <end position="739"/>
    </location>
</feature>
<dbReference type="SMART" id="SM00091">
    <property type="entry name" value="PAS"/>
    <property type="match status" value="3"/>
</dbReference>
<evidence type="ECO:0000259" key="15">
    <source>
        <dbReference type="PROSITE" id="PS50112"/>
    </source>
</evidence>
<dbReference type="Pfam" id="PF03705">
    <property type="entry name" value="CheR_N"/>
    <property type="match status" value="1"/>
</dbReference>
<dbReference type="PANTHER" id="PTHR24422:SF27">
    <property type="entry name" value="PROTEIN-GLUTAMATE O-METHYLTRANSFERASE"/>
    <property type="match status" value="1"/>
</dbReference>
<dbReference type="InterPro" id="IPR000673">
    <property type="entry name" value="Sig_transdc_resp-reg_Me-estase"/>
</dbReference>
<dbReference type="SMART" id="SM00448">
    <property type="entry name" value="REC"/>
    <property type="match status" value="1"/>
</dbReference>
<feature type="active site" evidence="10">
    <location>
        <position position="31"/>
    </location>
</feature>
<keyword evidence="10" id="KW-0378">Hydrolase</keyword>
<dbReference type="InterPro" id="IPR003594">
    <property type="entry name" value="HATPase_dom"/>
</dbReference>
<accession>A0A1M5SLH6</accession>
<dbReference type="InterPro" id="IPR035909">
    <property type="entry name" value="CheB_C"/>
</dbReference>
<keyword evidence="9" id="KW-0418">Kinase</keyword>
<evidence type="ECO:0000256" key="3">
    <source>
        <dbReference type="ARBA" id="ARBA00004429"/>
    </source>
</evidence>
<dbReference type="PROSITE" id="PS50123">
    <property type="entry name" value="CHER"/>
    <property type="match status" value="1"/>
</dbReference>
<keyword evidence="20" id="KW-1185">Reference proteome</keyword>
<dbReference type="CDD" id="cd00130">
    <property type="entry name" value="PAS"/>
    <property type="match status" value="1"/>
</dbReference>
<dbReference type="InterPro" id="IPR001789">
    <property type="entry name" value="Sig_transdc_resp-reg_receiver"/>
</dbReference>
<evidence type="ECO:0000313" key="19">
    <source>
        <dbReference type="EMBL" id="SHH39391.1"/>
    </source>
</evidence>
<evidence type="ECO:0000256" key="9">
    <source>
        <dbReference type="ARBA" id="ARBA00022777"/>
    </source>
</evidence>
<dbReference type="FunFam" id="3.30.565.10:FF:000006">
    <property type="entry name" value="Sensor histidine kinase WalK"/>
    <property type="match status" value="1"/>
</dbReference>
<keyword evidence="7" id="KW-0808">Transferase</keyword>
<evidence type="ECO:0000256" key="8">
    <source>
        <dbReference type="ARBA" id="ARBA00022691"/>
    </source>
</evidence>
<dbReference type="GO" id="GO:0006935">
    <property type="term" value="P:chemotaxis"/>
    <property type="evidence" value="ECO:0007669"/>
    <property type="project" value="UniProtKB-UniRule"/>
</dbReference>
<evidence type="ECO:0000259" key="18">
    <source>
        <dbReference type="PROSITE" id="PS50123"/>
    </source>
</evidence>